<dbReference type="SUPFAM" id="SSF51261">
    <property type="entry name" value="Duplicated hybrid motif"/>
    <property type="match status" value="1"/>
</dbReference>
<proteinExistence type="predicted"/>
<dbReference type="InterPro" id="IPR050570">
    <property type="entry name" value="Cell_wall_metabolism_enzyme"/>
</dbReference>
<organism evidence="5 6">
    <name type="scientific">Pseudoalteromonas neustonica</name>
    <dbReference type="NCBI Taxonomy" id="1840331"/>
    <lineage>
        <taxon>Bacteria</taxon>
        <taxon>Pseudomonadati</taxon>
        <taxon>Pseudomonadota</taxon>
        <taxon>Gammaproteobacteria</taxon>
        <taxon>Alteromonadales</taxon>
        <taxon>Pseudoalteromonadaceae</taxon>
        <taxon>Pseudoalteromonas</taxon>
    </lineage>
</organism>
<dbReference type="Pfam" id="PF01551">
    <property type="entry name" value="Peptidase_M23"/>
    <property type="match status" value="1"/>
</dbReference>
<keyword evidence="2" id="KW-0472">Membrane</keyword>
<feature type="domain" description="M23ase beta-sheet core" evidence="3">
    <location>
        <begin position="365"/>
        <end position="462"/>
    </location>
</feature>
<dbReference type="CDD" id="cd12797">
    <property type="entry name" value="M23_peptidase"/>
    <property type="match status" value="1"/>
</dbReference>
<dbReference type="RefSeq" id="WP_342884170.1">
    <property type="nucleotide sequence ID" value="NZ_JBBMQU010000028.1"/>
</dbReference>
<keyword evidence="6" id="KW-1185">Reference proteome</keyword>
<keyword evidence="1" id="KW-0732">Signal</keyword>
<reference evidence="5 6" key="1">
    <citation type="submission" date="2024-03" db="EMBL/GenBank/DDBJ databases">
        <title>Community enrichment and isolation of bacterial strains for fucoidan degradation.</title>
        <authorList>
            <person name="Sichert A."/>
        </authorList>
    </citation>
    <scope>NUCLEOTIDE SEQUENCE [LARGE SCALE GENOMIC DNA]</scope>
    <source>
        <strain evidence="5 6">AS81</strain>
    </source>
</reference>
<dbReference type="InterPro" id="IPR008756">
    <property type="entry name" value="Peptidase_M56"/>
</dbReference>
<evidence type="ECO:0000256" key="2">
    <source>
        <dbReference type="SAM" id="Phobius"/>
    </source>
</evidence>
<dbReference type="Pfam" id="PF05569">
    <property type="entry name" value="Peptidase_M56"/>
    <property type="match status" value="1"/>
</dbReference>
<feature type="domain" description="Peptidase M56" evidence="4">
    <location>
        <begin position="26"/>
        <end position="273"/>
    </location>
</feature>
<dbReference type="InterPro" id="IPR016047">
    <property type="entry name" value="M23ase_b-sheet_dom"/>
</dbReference>
<dbReference type="Proteomes" id="UP001388366">
    <property type="component" value="Unassembled WGS sequence"/>
</dbReference>
<accession>A0ABU9U6D9</accession>
<feature type="transmembrane region" description="Helical" evidence="2">
    <location>
        <begin position="212"/>
        <end position="231"/>
    </location>
</feature>
<feature type="transmembrane region" description="Helical" evidence="2">
    <location>
        <begin position="309"/>
        <end position="329"/>
    </location>
</feature>
<dbReference type="EMBL" id="JBBMQU010000028">
    <property type="protein sequence ID" value="MEM5551961.1"/>
    <property type="molecule type" value="Genomic_DNA"/>
</dbReference>
<dbReference type="CDD" id="cd07341">
    <property type="entry name" value="M56_BlaR1_MecR1_like"/>
    <property type="match status" value="1"/>
</dbReference>
<dbReference type="PANTHER" id="PTHR21666:SF289">
    <property type="entry name" value="L-ALA--D-GLU ENDOPEPTIDASE"/>
    <property type="match status" value="1"/>
</dbReference>
<sequence length="468" mass="52492">MSVYGLLSTFIIPLLVCFISSAVLAGLSVLVKKHAKNVYEWSRFWLLLAGLSLLPILPLSILAIDTVIPVALLQSIEGASPMLVGTHANFDAVEIHNNVFVNSVYCVFGILLCSFLYGFYTFITGVVAIKRVINNAKNITNLSIFSINQQAFIMKKHINIKVSEINHSPFVFGLFSHVLVLPNTIEKMSPVQQQLLLEHELMHIHRNDNRTVLLFRLICCVFWFNPFIKWFERRFLMAMELNCDAAVLAKNPDHKMDYAKTLLVSLRLNKAIIPQASSSFFGDPLGSKAEFEQRIRAAMLDQPRFRFKIQNVFILLCFCVISSGFMVFAQSPNMTVNEEKGFNPVMTGWISSDFDDVNSFRGDKPHQGIDFAAPTGTNIIASFSGKVIIADNTSLHKNYGTVILIEHNDRKQSLYAHLSALNVKTGQVVKSGDVIGKVGQTGRTTGPHLHFELLENNQRLNPNLYLNL</sequence>
<evidence type="ECO:0000313" key="6">
    <source>
        <dbReference type="Proteomes" id="UP001388366"/>
    </source>
</evidence>
<comment type="caution">
    <text evidence="5">The sequence shown here is derived from an EMBL/GenBank/DDBJ whole genome shotgun (WGS) entry which is preliminary data.</text>
</comment>
<evidence type="ECO:0000313" key="5">
    <source>
        <dbReference type="EMBL" id="MEM5551961.1"/>
    </source>
</evidence>
<dbReference type="InterPro" id="IPR011055">
    <property type="entry name" value="Dup_hybrid_motif"/>
</dbReference>
<keyword evidence="2" id="KW-0812">Transmembrane</keyword>
<name>A0ABU9U6D9_9GAMM</name>
<evidence type="ECO:0000259" key="4">
    <source>
        <dbReference type="Pfam" id="PF05569"/>
    </source>
</evidence>
<feature type="transmembrane region" description="Helical" evidence="2">
    <location>
        <begin position="43"/>
        <end position="64"/>
    </location>
</feature>
<protein>
    <submittedName>
        <fullName evidence="5">M23/M56 family metallopeptidase</fullName>
    </submittedName>
</protein>
<keyword evidence="2" id="KW-1133">Transmembrane helix</keyword>
<dbReference type="Gene3D" id="2.70.70.10">
    <property type="entry name" value="Glucose Permease (Domain IIA)"/>
    <property type="match status" value="1"/>
</dbReference>
<gene>
    <name evidence="5" type="ORF">WNY63_14605</name>
</gene>
<feature type="transmembrane region" description="Helical" evidence="2">
    <location>
        <begin position="107"/>
        <end position="129"/>
    </location>
</feature>
<dbReference type="PANTHER" id="PTHR21666">
    <property type="entry name" value="PEPTIDASE-RELATED"/>
    <property type="match status" value="1"/>
</dbReference>
<evidence type="ECO:0000256" key="1">
    <source>
        <dbReference type="ARBA" id="ARBA00022729"/>
    </source>
</evidence>
<evidence type="ECO:0000259" key="3">
    <source>
        <dbReference type="Pfam" id="PF01551"/>
    </source>
</evidence>
<feature type="transmembrane region" description="Helical" evidence="2">
    <location>
        <begin position="6"/>
        <end position="31"/>
    </location>
</feature>